<dbReference type="Pfam" id="PF13439">
    <property type="entry name" value="Glyco_transf_4"/>
    <property type="match status" value="1"/>
</dbReference>
<dbReference type="SUPFAM" id="SSF53756">
    <property type="entry name" value="UDP-Glycosyltransferase/glycogen phosphorylase"/>
    <property type="match status" value="1"/>
</dbReference>
<evidence type="ECO:0000259" key="1">
    <source>
        <dbReference type="Pfam" id="PF00534"/>
    </source>
</evidence>
<dbReference type="InterPro" id="IPR028098">
    <property type="entry name" value="Glyco_trans_4-like_N"/>
</dbReference>
<sequence>MILHVIKSNIYSGAENVVCQIIKGLSGREEFVYMAPHGPIEDKLKSIGLINCYRGIDKLSVYEIKKAVEELHPDVVHAHDFTASVLCGIALKGKVPVISHLHCNPLWLKNPLHPKSFSYYFANKWYAHIITVSDSIAEEYCYASKLKCPITTMGNPFSTEAVLKAASEEPDSDIHSDLLYVGRFNQAKNPLGAIKIFESLPDKDSLIFRMVGNGELLDECKEYVSSHSLSHQIIFEGYQENVYKYMNKTKVLLMPSIFEGFGLVALEAMTLGKPVVCSGVGGLTNIVNDSCGYICNDINSYGDSISELLNDASIYSSKSDGAMRQAQAFDNSNAYCDQLYGIYQNLK</sequence>
<reference evidence="3 4" key="2">
    <citation type="submission" date="2017-10" db="EMBL/GenBank/DDBJ databases">
        <authorList>
            <person name="Banno H."/>
            <person name="Chua N.-H."/>
        </authorList>
    </citation>
    <scope>NUCLEOTIDE SEQUENCE [LARGE SCALE GENOMIC DNA]</scope>
    <source>
        <strain evidence="3 4">JK626</strain>
    </source>
</reference>
<dbReference type="AlphaFoldDB" id="A0A2G3DYV5"/>
<dbReference type="RefSeq" id="WP_099391153.1">
    <property type="nucleotide sequence ID" value="NZ_PDYF01000006.1"/>
</dbReference>
<reference evidence="3 4" key="1">
    <citation type="submission" date="2017-10" db="EMBL/GenBank/DDBJ databases">
        <title>Resolving the taxonomy of Roseburia spp., Eubacterium rectale and Agathobacter spp. through phylogenomic analysis.</title>
        <authorList>
            <person name="Sheridan P.O."/>
            <person name="Walker A.W."/>
            <person name="Duncan S.H."/>
            <person name="Scott K.P."/>
            <person name="Toole P.W.O."/>
            <person name="Luis P."/>
            <person name="Flint H.J."/>
        </authorList>
    </citation>
    <scope>NUCLEOTIDE SEQUENCE [LARGE SCALE GENOMIC DNA]</scope>
    <source>
        <strain evidence="3 4">JK626</strain>
    </source>
</reference>
<dbReference type="Gene3D" id="3.40.50.2000">
    <property type="entry name" value="Glycogen Phosphorylase B"/>
    <property type="match status" value="2"/>
</dbReference>
<dbReference type="InterPro" id="IPR050194">
    <property type="entry name" value="Glycosyltransferase_grp1"/>
</dbReference>
<feature type="domain" description="Glycosyl transferase family 1" evidence="1">
    <location>
        <begin position="178"/>
        <end position="312"/>
    </location>
</feature>
<name>A0A2G3DYV5_9FIRM</name>
<gene>
    <name evidence="3" type="ORF">CSX01_01360</name>
</gene>
<feature type="domain" description="Glycosyltransferase subfamily 4-like N-terminal" evidence="2">
    <location>
        <begin position="12"/>
        <end position="158"/>
    </location>
</feature>
<evidence type="ECO:0000313" key="4">
    <source>
        <dbReference type="Proteomes" id="UP000225889"/>
    </source>
</evidence>
<protein>
    <submittedName>
        <fullName evidence="3">Uncharacterized protein</fullName>
    </submittedName>
</protein>
<dbReference type="Pfam" id="PF00534">
    <property type="entry name" value="Glycos_transf_1"/>
    <property type="match status" value="1"/>
</dbReference>
<accession>A0A2G3DYV5</accession>
<dbReference type="Proteomes" id="UP000225889">
    <property type="component" value="Unassembled WGS sequence"/>
</dbReference>
<evidence type="ECO:0000259" key="2">
    <source>
        <dbReference type="Pfam" id="PF13439"/>
    </source>
</evidence>
<dbReference type="InterPro" id="IPR001296">
    <property type="entry name" value="Glyco_trans_1"/>
</dbReference>
<organism evidence="3 4">
    <name type="scientific">Pseudobutyrivibrio ruminis</name>
    <dbReference type="NCBI Taxonomy" id="46206"/>
    <lineage>
        <taxon>Bacteria</taxon>
        <taxon>Bacillati</taxon>
        <taxon>Bacillota</taxon>
        <taxon>Clostridia</taxon>
        <taxon>Lachnospirales</taxon>
        <taxon>Lachnospiraceae</taxon>
        <taxon>Pseudobutyrivibrio</taxon>
    </lineage>
</organism>
<dbReference type="PANTHER" id="PTHR45947:SF3">
    <property type="entry name" value="SULFOQUINOVOSYL TRANSFERASE SQD2"/>
    <property type="match status" value="1"/>
</dbReference>
<dbReference type="PANTHER" id="PTHR45947">
    <property type="entry name" value="SULFOQUINOVOSYL TRANSFERASE SQD2"/>
    <property type="match status" value="1"/>
</dbReference>
<dbReference type="CDD" id="cd03811">
    <property type="entry name" value="GT4_GT28_WabH-like"/>
    <property type="match status" value="1"/>
</dbReference>
<proteinExistence type="predicted"/>
<dbReference type="EMBL" id="PDYF01000006">
    <property type="protein sequence ID" value="PHU36184.1"/>
    <property type="molecule type" value="Genomic_DNA"/>
</dbReference>
<dbReference type="GO" id="GO:0016757">
    <property type="term" value="F:glycosyltransferase activity"/>
    <property type="evidence" value="ECO:0007669"/>
    <property type="project" value="InterPro"/>
</dbReference>
<evidence type="ECO:0000313" key="3">
    <source>
        <dbReference type="EMBL" id="PHU36184.1"/>
    </source>
</evidence>
<comment type="caution">
    <text evidence="3">The sequence shown here is derived from an EMBL/GenBank/DDBJ whole genome shotgun (WGS) entry which is preliminary data.</text>
</comment>